<evidence type="ECO:0000313" key="2">
    <source>
        <dbReference type="Proteomes" id="UP001159428"/>
    </source>
</evidence>
<gene>
    <name evidence="1" type="ORF">PMEA_00024284</name>
</gene>
<comment type="caution">
    <text evidence="1">The sequence shown here is derived from an EMBL/GenBank/DDBJ whole genome shotgun (WGS) entry which is preliminary data.</text>
</comment>
<dbReference type="Proteomes" id="UP001159428">
    <property type="component" value="Unassembled WGS sequence"/>
</dbReference>
<dbReference type="EMBL" id="CALNXJ010000045">
    <property type="protein sequence ID" value="CAH3149075.1"/>
    <property type="molecule type" value="Genomic_DNA"/>
</dbReference>
<protein>
    <submittedName>
        <fullName evidence="1">Uncharacterized protein</fullName>
    </submittedName>
</protein>
<sequence length="85" mass="9736">MLLEAALPWNTLPFRTAWPTFLAKDCCALSTWIGPCLNHFLWSATSTLSGNEMLIWAKFKSFLYHVVNKRKHLPDVIFNKCAHGD</sequence>
<keyword evidence="2" id="KW-1185">Reference proteome</keyword>
<organism evidence="1 2">
    <name type="scientific">Pocillopora meandrina</name>
    <dbReference type="NCBI Taxonomy" id="46732"/>
    <lineage>
        <taxon>Eukaryota</taxon>
        <taxon>Metazoa</taxon>
        <taxon>Cnidaria</taxon>
        <taxon>Anthozoa</taxon>
        <taxon>Hexacorallia</taxon>
        <taxon>Scleractinia</taxon>
        <taxon>Astrocoeniina</taxon>
        <taxon>Pocilloporidae</taxon>
        <taxon>Pocillopora</taxon>
    </lineage>
</organism>
<dbReference type="AlphaFoldDB" id="A0AAU9XIY0"/>
<accession>A0AAU9XIY0</accession>
<evidence type="ECO:0000313" key="1">
    <source>
        <dbReference type="EMBL" id="CAH3149075.1"/>
    </source>
</evidence>
<name>A0AAU9XIY0_9CNID</name>
<proteinExistence type="predicted"/>
<feature type="non-terminal residue" evidence="1">
    <location>
        <position position="85"/>
    </location>
</feature>
<reference evidence="1 2" key="1">
    <citation type="submission" date="2022-05" db="EMBL/GenBank/DDBJ databases">
        <authorList>
            <consortium name="Genoscope - CEA"/>
            <person name="William W."/>
        </authorList>
    </citation>
    <scope>NUCLEOTIDE SEQUENCE [LARGE SCALE GENOMIC DNA]</scope>
</reference>